<accession>A0ABV7PHL0</accession>
<comment type="caution">
    <text evidence="2">The sequence shown here is derived from an EMBL/GenBank/DDBJ whole genome shotgun (WGS) entry which is preliminary data.</text>
</comment>
<dbReference type="Proteomes" id="UP001595665">
    <property type="component" value="Unassembled WGS sequence"/>
</dbReference>
<evidence type="ECO:0000313" key="3">
    <source>
        <dbReference type="Proteomes" id="UP001595665"/>
    </source>
</evidence>
<dbReference type="SUPFAM" id="SSF54534">
    <property type="entry name" value="FKBP-like"/>
    <property type="match status" value="1"/>
</dbReference>
<dbReference type="Gene3D" id="3.10.50.30">
    <property type="entry name" value="Transcription elongation factor, GreA/GreB, C-terminal domain"/>
    <property type="match status" value="1"/>
</dbReference>
<dbReference type="Pfam" id="PF01272">
    <property type="entry name" value="GreA_GreB"/>
    <property type="match status" value="1"/>
</dbReference>
<evidence type="ECO:0000313" key="2">
    <source>
        <dbReference type="EMBL" id="MFC3457397.1"/>
    </source>
</evidence>
<gene>
    <name evidence="2" type="ORF">ACFOPH_03960</name>
</gene>
<dbReference type="GO" id="GO:0003746">
    <property type="term" value="F:translation elongation factor activity"/>
    <property type="evidence" value="ECO:0007669"/>
    <property type="project" value="UniProtKB-KW"/>
</dbReference>
<protein>
    <submittedName>
        <fullName evidence="2">GreA/GreB family elongation factor</fullName>
    </submittedName>
</protein>
<dbReference type="InterPro" id="IPR001437">
    <property type="entry name" value="Tscrpt_elong_fac_GreA/B_C"/>
</dbReference>
<sequence length="148" mass="15795">MSTPRYLQQQDAAVLSRLAAAWLRAGGERARAGTRLAEVLASAILLPESVRPPPYAALYSHVSCRHLCSGEREGVFIACPQDANLALAQVSLLSPLALAVLGRASGSVVDLEDGADGACRFEILDVTPPVRADWPPHRSRSVQYAYSA</sequence>
<name>A0ABV7PHL0_9BURK</name>
<feature type="domain" description="Transcription elongation factor GreA/GreB C-terminal" evidence="1">
    <location>
        <begin position="58"/>
        <end position="127"/>
    </location>
</feature>
<organism evidence="2 3">
    <name type="scientific">Massilia haematophila</name>
    <dbReference type="NCBI Taxonomy" id="457923"/>
    <lineage>
        <taxon>Bacteria</taxon>
        <taxon>Pseudomonadati</taxon>
        <taxon>Pseudomonadota</taxon>
        <taxon>Betaproteobacteria</taxon>
        <taxon>Burkholderiales</taxon>
        <taxon>Oxalobacteraceae</taxon>
        <taxon>Telluria group</taxon>
        <taxon>Massilia</taxon>
    </lineage>
</organism>
<keyword evidence="2" id="KW-0648">Protein biosynthesis</keyword>
<dbReference type="InterPro" id="IPR036953">
    <property type="entry name" value="GreA/GreB_C_sf"/>
</dbReference>
<keyword evidence="2" id="KW-0251">Elongation factor</keyword>
<proteinExistence type="predicted"/>
<dbReference type="EMBL" id="JBHRVV010000001">
    <property type="protein sequence ID" value="MFC3457397.1"/>
    <property type="molecule type" value="Genomic_DNA"/>
</dbReference>
<dbReference type="RefSeq" id="WP_379733665.1">
    <property type="nucleotide sequence ID" value="NZ_JBHRVV010000001.1"/>
</dbReference>
<evidence type="ECO:0000259" key="1">
    <source>
        <dbReference type="Pfam" id="PF01272"/>
    </source>
</evidence>
<reference evidence="3" key="1">
    <citation type="journal article" date="2019" name="Int. J. Syst. Evol. Microbiol.">
        <title>The Global Catalogue of Microorganisms (GCM) 10K type strain sequencing project: providing services to taxonomists for standard genome sequencing and annotation.</title>
        <authorList>
            <consortium name="The Broad Institute Genomics Platform"/>
            <consortium name="The Broad Institute Genome Sequencing Center for Infectious Disease"/>
            <person name="Wu L."/>
            <person name="Ma J."/>
        </authorList>
    </citation>
    <scope>NUCLEOTIDE SEQUENCE [LARGE SCALE GENOMIC DNA]</scope>
    <source>
        <strain evidence="3">CCM 7480</strain>
    </source>
</reference>
<keyword evidence="3" id="KW-1185">Reference proteome</keyword>